<evidence type="ECO:0000313" key="1">
    <source>
        <dbReference type="EMBL" id="KAL2641925.1"/>
    </source>
</evidence>
<keyword evidence="2" id="KW-1185">Reference proteome</keyword>
<dbReference type="EMBL" id="JBHFFA010000002">
    <property type="protein sequence ID" value="KAL2641925.1"/>
    <property type="molecule type" value="Genomic_DNA"/>
</dbReference>
<evidence type="ECO:0000313" key="2">
    <source>
        <dbReference type="Proteomes" id="UP001605036"/>
    </source>
</evidence>
<gene>
    <name evidence="1" type="ORF">R1flu_009512</name>
</gene>
<proteinExistence type="predicted"/>
<protein>
    <submittedName>
        <fullName evidence="1">Uncharacterized protein</fullName>
    </submittedName>
</protein>
<reference evidence="1 2" key="1">
    <citation type="submission" date="2024-09" db="EMBL/GenBank/DDBJ databases">
        <title>Chromosome-scale assembly of Riccia fluitans.</title>
        <authorList>
            <person name="Paukszto L."/>
            <person name="Sawicki J."/>
            <person name="Karawczyk K."/>
            <person name="Piernik-Szablinska J."/>
            <person name="Szczecinska M."/>
            <person name="Mazdziarz M."/>
        </authorList>
    </citation>
    <scope>NUCLEOTIDE SEQUENCE [LARGE SCALE GENOMIC DNA]</scope>
    <source>
        <strain evidence="1">Rf_01</strain>
        <tissue evidence="1">Aerial parts of the thallus</tissue>
    </source>
</reference>
<accession>A0ABD1Z2A4</accession>
<name>A0ABD1Z2A4_9MARC</name>
<dbReference type="Proteomes" id="UP001605036">
    <property type="component" value="Unassembled WGS sequence"/>
</dbReference>
<comment type="caution">
    <text evidence="1">The sequence shown here is derived from an EMBL/GenBank/DDBJ whole genome shotgun (WGS) entry which is preliminary data.</text>
</comment>
<organism evidence="1 2">
    <name type="scientific">Riccia fluitans</name>
    <dbReference type="NCBI Taxonomy" id="41844"/>
    <lineage>
        <taxon>Eukaryota</taxon>
        <taxon>Viridiplantae</taxon>
        <taxon>Streptophyta</taxon>
        <taxon>Embryophyta</taxon>
        <taxon>Marchantiophyta</taxon>
        <taxon>Marchantiopsida</taxon>
        <taxon>Marchantiidae</taxon>
        <taxon>Marchantiales</taxon>
        <taxon>Ricciaceae</taxon>
        <taxon>Riccia</taxon>
    </lineage>
</organism>
<sequence>MKRRKQPVDEAVEDLSAAGAEDANGVLSNDLNTNEEARVALRMAKDKEFIRLLNVELDKFNNFFMEKEEE</sequence>
<dbReference type="AlphaFoldDB" id="A0ABD1Z2A4"/>